<proteinExistence type="predicted"/>
<dbReference type="EMBL" id="OU892285">
    <property type="protein sequence ID" value="CAG9773134.1"/>
    <property type="molecule type" value="Genomic_DNA"/>
</dbReference>
<gene>
    <name evidence="1" type="ORF">CEUTPL_LOCUS13535</name>
</gene>
<evidence type="ECO:0000313" key="2">
    <source>
        <dbReference type="Proteomes" id="UP001152799"/>
    </source>
</evidence>
<organism evidence="1 2">
    <name type="scientific">Ceutorhynchus assimilis</name>
    <name type="common">cabbage seed weevil</name>
    <dbReference type="NCBI Taxonomy" id="467358"/>
    <lineage>
        <taxon>Eukaryota</taxon>
        <taxon>Metazoa</taxon>
        <taxon>Ecdysozoa</taxon>
        <taxon>Arthropoda</taxon>
        <taxon>Hexapoda</taxon>
        <taxon>Insecta</taxon>
        <taxon>Pterygota</taxon>
        <taxon>Neoptera</taxon>
        <taxon>Endopterygota</taxon>
        <taxon>Coleoptera</taxon>
        <taxon>Polyphaga</taxon>
        <taxon>Cucujiformia</taxon>
        <taxon>Curculionidae</taxon>
        <taxon>Ceutorhynchinae</taxon>
        <taxon>Ceutorhynchus</taxon>
    </lineage>
</organism>
<dbReference type="Proteomes" id="UP001152799">
    <property type="component" value="Chromosome 9"/>
</dbReference>
<dbReference type="OrthoDB" id="6765180at2759"/>
<reference evidence="1" key="1">
    <citation type="submission" date="2022-01" db="EMBL/GenBank/DDBJ databases">
        <authorList>
            <person name="King R."/>
        </authorList>
    </citation>
    <scope>NUCLEOTIDE SEQUENCE</scope>
</reference>
<evidence type="ECO:0000313" key="1">
    <source>
        <dbReference type="EMBL" id="CAG9773134.1"/>
    </source>
</evidence>
<accession>A0A9N9N1P1</accession>
<name>A0A9N9N1P1_9CUCU</name>
<protein>
    <submittedName>
        <fullName evidence="1">Uncharacterized protein</fullName>
    </submittedName>
</protein>
<dbReference type="AlphaFoldDB" id="A0A9N9N1P1"/>
<keyword evidence="2" id="KW-1185">Reference proteome</keyword>
<sequence length="207" mass="23767">MAMRNILHCFICPAALPPRLMVRLVGDENADKCAIAQQRRLANIRPIIEINELTRICASCNRSIIREINALQRDPACLRLNVLTQSSSHSCLICNSPNEPRLSTEARVNIFLNRDIYVPEYVKSCAHHLNGNGFLLQRLLPGLRFVNRPYVIPGRELQTFLKHLRNTANEHPKIDSEDYFSDADFESIALSRKFSLEVYMIFAILYR</sequence>